<evidence type="ECO:0000256" key="3">
    <source>
        <dbReference type="ARBA" id="ARBA00022801"/>
    </source>
</evidence>
<keyword evidence="8" id="KW-0732">Signal</keyword>
<evidence type="ECO:0000313" key="11">
    <source>
        <dbReference type="Proteomes" id="UP000247696"/>
    </source>
</evidence>
<dbReference type="AlphaFoldDB" id="A0A2Z3YN40"/>
<feature type="binding site" evidence="6">
    <location>
        <position position="23"/>
    </location>
    <ligand>
        <name>Mg(2+)</name>
        <dbReference type="ChEBI" id="CHEBI:18420"/>
        <label>1</label>
    </ligand>
</feature>
<evidence type="ECO:0000313" key="10">
    <source>
        <dbReference type="EMBL" id="AWT25528.1"/>
    </source>
</evidence>
<accession>A0A2Z3YN40</accession>
<feature type="site" description="Important for catalytic activity" evidence="7">
    <location>
        <position position="300"/>
    </location>
</feature>
<feature type="domain" description="Endonuclease/exonuclease/phosphatase" evidence="9">
    <location>
        <begin position="20"/>
        <end position="330"/>
    </location>
</feature>
<dbReference type="InterPro" id="IPR037493">
    <property type="entry name" value="ExoIII-like"/>
</dbReference>
<dbReference type="Proteomes" id="UP000247696">
    <property type="component" value="Chromosome"/>
</dbReference>
<protein>
    <submittedName>
        <fullName evidence="10">Exodeoxyribonuclease</fullName>
        <ecNumber evidence="10">3.1.11.2</ecNumber>
    </submittedName>
</protein>
<dbReference type="GO" id="GO:0006281">
    <property type="term" value="P:DNA repair"/>
    <property type="evidence" value="ECO:0007669"/>
    <property type="project" value="InterPro"/>
</dbReference>
<dbReference type="Pfam" id="PF03372">
    <property type="entry name" value="Exo_endo_phos"/>
    <property type="match status" value="1"/>
</dbReference>
<sequence>MPAAASGVALWLCSMSLTVATVNVNGIRAAVKHRNENNHGMLPWLEETPADVVLLQEVRASEAQTEEALAPALASGWNLVQAEAAAKGRAGVAVLSRHGITDVRIGFGDVPGAGEFRDSGRWIQARTAGITVASVYLPSGTENTVRQDEKYRFLDVMGLWLDECASTGDQMVVGGDWNICHRRADLKNWRPNRKKSGFLPDERAFMDSVFGTYPDAVSQIGDATDSGRTGNPAGPVGAFAGAVDYTPSEVARARLTAGPARDPRWFDVLRRLHPEQTEGPYSWWTWRGKAFDTGAGWRIDYQAATAPLMERAVRAWVDKAPDYDLRWSDHSPVMAEYR</sequence>
<dbReference type="PANTHER" id="PTHR43250:SF2">
    <property type="entry name" value="EXODEOXYRIBONUCLEASE III"/>
    <property type="match status" value="1"/>
</dbReference>
<keyword evidence="2 6" id="KW-0479">Metal-binding</keyword>
<feature type="site" description="Interaction with DNA substrate" evidence="7">
    <location>
        <position position="330"/>
    </location>
</feature>
<keyword evidence="6" id="KW-0464">Manganese</keyword>
<name>A0A2Z3YN40_9CORY</name>
<comment type="cofactor">
    <cofactor evidence="6">
        <name>Mg(2+)</name>
        <dbReference type="ChEBI" id="CHEBI:18420"/>
    </cofactor>
    <cofactor evidence="6">
        <name>Mn(2+)</name>
        <dbReference type="ChEBI" id="CHEBI:29035"/>
    </cofactor>
    <text evidence="6">Probably binds two magnesium or manganese ions per subunit.</text>
</comment>
<evidence type="ECO:0000256" key="7">
    <source>
        <dbReference type="PIRSR" id="PIRSR604808-3"/>
    </source>
</evidence>
<dbReference type="PANTHER" id="PTHR43250">
    <property type="entry name" value="EXODEOXYRIBONUCLEASE III"/>
    <property type="match status" value="1"/>
</dbReference>
<dbReference type="EMBL" id="CP024988">
    <property type="protein sequence ID" value="AWT25528.1"/>
    <property type="molecule type" value="Genomic_DNA"/>
</dbReference>
<dbReference type="InterPro" id="IPR005135">
    <property type="entry name" value="Endo/exonuclease/phosphatase"/>
</dbReference>
<proteinExistence type="inferred from homology"/>
<organism evidence="10 11">
    <name type="scientific">Corynebacterium provencense</name>
    <dbReference type="NCBI Taxonomy" id="1737425"/>
    <lineage>
        <taxon>Bacteria</taxon>
        <taxon>Bacillati</taxon>
        <taxon>Actinomycetota</taxon>
        <taxon>Actinomycetes</taxon>
        <taxon>Mycobacteriales</taxon>
        <taxon>Corynebacteriaceae</taxon>
        <taxon>Corynebacterium</taxon>
    </lineage>
</organism>
<dbReference type="PROSITE" id="PS51435">
    <property type="entry name" value="AP_NUCLEASE_F1_4"/>
    <property type="match status" value="1"/>
</dbReference>
<feature type="binding site" evidence="6">
    <location>
        <position position="57"/>
    </location>
    <ligand>
        <name>Mg(2+)</name>
        <dbReference type="ChEBI" id="CHEBI:18420"/>
        <label>1</label>
    </ligand>
</feature>
<dbReference type="InterPro" id="IPR036691">
    <property type="entry name" value="Endo/exonu/phosph_ase_sf"/>
</dbReference>
<evidence type="ECO:0000256" key="1">
    <source>
        <dbReference type="ARBA" id="ARBA00007092"/>
    </source>
</evidence>
<feature type="binding site" evidence="6">
    <location>
        <position position="330"/>
    </location>
    <ligand>
        <name>Mg(2+)</name>
        <dbReference type="ChEBI" id="CHEBI:18420"/>
        <label>1</label>
    </ligand>
</feature>
<feature type="active site" description="Proton acceptor" evidence="5">
    <location>
        <position position="330"/>
    </location>
</feature>
<dbReference type="EC" id="3.1.11.2" evidence="10"/>
<feature type="binding site" evidence="6">
    <location>
        <position position="329"/>
    </location>
    <ligand>
        <name>Mg(2+)</name>
        <dbReference type="ChEBI" id="CHEBI:18420"/>
        <label>1</label>
    </ligand>
</feature>
<feature type="chain" id="PRO_5039323126" evidence="8">
    <location>
        <begin position="21"/>
        <end position="338"/>
    </location>
</feature>
<keyword evidence="4 6" id="KW-0460">Magnesium</keyword>
<feature type="active site" description="Proton donor/acceptor" evidence="5">
    <location>
        <position position="176"/>
    </location>
</feature>
<feature type="binding site" evidence="6">
    <location>
        <position position="178"/>
    </location>
    <ligand>
        <name>Mg(2+)</name>
        <dbReference type="ChEBI" id="CHEBI:18420"/>
        <label>1</label>
    </ligand>
</feature>
<keyword evidence="11" id="KW-1185">Reference proteome</keyword>
<feature type="active site" evidence="5">
    <location>
        <position position="136"/>
    </location>
</feature>
<dbReference type="Gene3D" id="3.60.10.10">
    <property type="entry name" value="Endonuclease/exonuclease/phosphatase"/>
    <property type="match status" value="1"/>
</dbReference>
<dbReference type="NCBIfam" id="TIGR00633">
    <property type="entry name" value="xth"/>
    <property type="match status" value="1"/>
</dbReference>
<evidence type="ECO:0000256" key="8">
    <source>
        <dbReference type="SAM" id="SignalP"/>
    </source>
</evidence>
<feature type="binding site" evidence="6">
    <location>
        <position position="176"/>
    </location>
    <ligand>
        <name>Mg(2+)</name>
        <dbReference type="ChEBI" id="CHEBI:18420"/>
        <label>1</label>
    </ligand>
</feature>
<dbReference type="STRING" id="1737425.GCA_900049755_00575"/>
<keyword evidence="3 10" id="KW-0378">Hydrolase</keyword>
<evidence type="ECO:0000256" key="4">
    <source>
        <dbReference type="ARBA" id="ARBA00022842"/>
    </source>
</evidence>
<dbReference type="InterPro" id="IPR004808">
    <property type="entry name" value="AP_endonuc_1"/>
</dbReference>
<evidence type="ECO:0000256" key="2">
    <source>
        <dbReference type="ARBA" id="ARBA00022723"/>
    </source>
</evidence>
<reference evidence="11" key="1">
    <citation type="submission" date="2017-11" db="EMBL/GenBank/DDBJ databases">
        <title>Otitis media/interna in a cat caused by the recently described species Corynebacterium provencense.</title>
        <authorList>
            <person name="Kittl S."/>
            <person name="Brodard I."/>
            <person name="Rychener L."/>
            <person name="Jores J."/>
            <person name="Roosje P."/>
            <person name="Gobeli Brawand S."/>
        </authorList>
    </citation>
    <scope>NUCLEOTIDE SEQUENCE [LARGE SCALE GENOMIC DNA]</scope>
    <source>
        <strain evidence="11">17KM38</strain>
    </source>
</reference>
<evidence type="ECO:0000259" key="9">
    <source>
        <dbReference type="Pfam" id="PF03372"/>
    </source>
</evidence>
<dbReference type="KEGG" id="cpre:Csp1_07190"/>
<evidence type="ECO:0000256" key="6">
    <source>
        <dbReference type="PIRSR" id="PIRSR604808-2"/>
    </source>
</evidence>
<gene>
    <name evidence="10" type="primary">exoA</name>
    <name evidence="10" type="ORF">Csp1_07190</name>
</gene>
<dbReference type="SUPFAM" id="SSF56219">
    <property type="entry name" value="DNase I-like"/>
    <property type="match status" value="1"/>
</dbReference>
<dbReference type="GO" id="GO:0046872">
    <property type="term" value="F:metal ion binding"/>
    <property type="evidence" value="ECO:0007669"/>
    <property type="project" value="UniProtKB-KW"/>
</dbReference>
<comment type="similarity">
    <text evidence="1">Belongs to the DNA repair enzymes AP/ExoA family.</text>
</comment>
<feature type="signal peptide" evidence="8">
    <location>
        <begin position="1"/>
        <end position="20"/>
    </location>
</feature>
<evidence type="ECO:0000256" key="5">
    <source>
        <dbReference type="PIRSR" id="PIRSR604808-1"/>
    </source>
</evidence>
<feature type="site" description="Transition state stabilizer" evidence="7">
    <location>
        <position position="178"/>
    </location>
</feature>
<dbReference type="GO" id="GO:0008311">
    <property type="term" value="F:double-stranded DNA 3'-5' DNA exonuclease activity"/>
    <property type="evidence" value="ECO:0007669"/>
    <property type="project" value="UniProtKB-EC"/>
</dbReference>